<comment type="caution">
    <text evidence="3">The sequence shown here is derived from an EMBL/GenBank/DDBJ whole genome shotgun (WGS) entry which is preliminary data.</text>
</comment>
<gene>
    <name evidence="3" type="ORF">FJV41_09615</name>
</gene>
<dbReference type="Proteomes" id="UP000315369">
    <property type="component" value="Unassembled WGS sequence"/>
</dbReference>
<dbReference type="AlphaFoldDB" id="A0A540X4H5"/>
<keyword evidence="4" id="KW-1185">Reference proteome</keyword>
<dbReference type="EMBL" id="VIFM01000028">
    <property type="protein sequence ID" value="TQF16155.1"/>
    <property type="molecule type" value="Genomic_DNA"/>
</dbReference>
<dbReference type="OrthoDB" id="5497237at2"/>
<dbReference type="GO" id="GO:0046872">
    <property type="term" value="F:metal ion binding"/>
    <property type="evidence" value="ECO:0007669"/>
    <property type="project" value="InterPro"/>
</dbReference>
<accession>A0A540X4H5</accession>
<evidence type="ECO:0000313" key="3">
    <source>
        <dbReference type="EMBL" id="TQF16155.1"/>
    </source>
</evidence>
<evidence type="ECO:0000313" key="4">
    <source>
        <dbReference type="Proteomes" id="UP000315369"/>
    </source>
</evidence>
<evidence type="ECO:0000256" key="2">
    <source>
        <dbReference type="SAM" id="SignalP"/>
    </source>
</evidence>
<feature type="chain" id="PRO_5021853702" evidence="2">
    <location>
        <begin position="22"/>
        <end position="435"/>
    </location>
</feature>
<organism evidence="3 4">
    <name type="scientific">Myxococcus llanfairpwllgwyngyllgogerychwyrndrobwllllantysiliogogogochensis</name>
    <dbReference type="NCBI Taxonomy" id="2590453"/>
    <lineage>
        <taxon>Bacteria</taxon>
        <taxon>Pseudomonadati</taxon>
        <taxon>Myxococcota</taxon>
        <taxon>Myxococcia</taxon>
        <taxon>Myxococcales</taxon>
        <taxon>Cystobacterineae</taxon>
        <taxon>Myxococcaceae</taxon>
        <taxon>Myxococcus</taxon>
    </lineage>
</organism>
<dbReference type="Gene3D" id="3.30.830.10">
    <property type="entry name" value="Metalloenzyme, LuxS/M16 peptidase-like"/>
    <property type="match status" value="2"/>
</dbReference>
<dbReference type="InterPro" id="IPR011249">
    <property type="entry name" value="Metalloenz_LuxS/M16"/>
</dbReference>
<feature type="signal peptide" evidence="2">
    <location>
        <begin position="1"/>
        <end position="21"/>
    </location>
</feature>
<feature type="region of interest" description="Disordered" evidence="1">
    <location>
        <begin position="172"/>
        <end position="191"/>
    </location>
</feature>
<name>A0A540X4H5_9BACT</name>
<sequence length="435" mass="47408">MKSRQRCWALLPLLWAGISVAAPFEVLRSQESSEHPRLVLAPREGARTATLVVLFSTGRFDEGGDTGLTRLSQHALLEANLRGDYGKLTRELFGADASLELFTGLRQSGFVLESNSGDFDRLARQLLETLLAPKLIPSRLEATAERTTQDPGLTSSEDFLETRLAIALSDDPRYAAAPPGNPSSAQSISPETVERHLAGAFSPRNATVIAAGTFDAVALRRTLARFKGGIPSPVARLQIQLPVKRQLPAHSDVNVLAFPVKLTTASESAALRVVGPMLRRRMEQRFRTMGVGYAQDASPLLTPWMDALVLTLPASDPSALDLGPYLLQEVAEVREGRVTADEFAAAQGAALTRLRLEDQHPRAVALTLAGSLQTPAWYSAEVEHSLSSLSPEGLARLVEPWLREDRLVHLLFSPRALSPPPRKTFNNAGTRSRRR</sequence>
<dbReference type="SUPFAM" id="SSF63411">
    <property type="entry name" value="LuxS/MPP-like metallohydrolase"/>
    <property type="match status" value="2"/>
</dbReference>
<dbReference type="RefSeq" id="WP_141642137.1">
    <property type="nucleotide sequence ID" value="NZ_VIFM01000028.1"/>
</dbReference>
<proteinExistence type="predicted"/>
<keyword evidence="2" id="KW-0732">Signal</keyword>
<protein>
    <submittedName>
        <fullName evidence="3">Insulinase family protein</fullName>
    </submittedName>
</protein>
<reference evidence="3 4" key="1">
    <citation type="submission" date="2019-06" db="EMBL/GenBank/DDBJ databases">
        <authorList>
            <person name="Livingstone P."/>
            <person name="Whitworth D."/>
        </authorList>
    </citation>
    <scope>NUCLEOTIDE SEQUENCE [LARGE SCALE GENOMIC DNA]</scope>
    <source>
        <strain evidence="3 4">AM401</strain>
    </source>
</reference>
<evidence type="ECO:0000256" key="1">
    <source>
        <dbReference type="SAM" id="MobiDB-lite"/>
    </source>
</evidence>